<dbReference type="EMBL" id="WBVP01000017">
    <property type="protein sequence ID" value="KAB2823776.1"/>
    <property type="molecule type" value="Genomic_DNA"/>
</dbReference>
<evidence type="ECO:0000313" key="1">
    <source>
        <dbReference type="EMBL" id="KAB2823776.1"/>
    </source>
</evidence>
<organism evidence="1 2">
    <name type="scientific">Aliivibrio finisterrensis</name>
    <dbReference type="NCBI Taxonomy" id="511998"/>
    <lineage>
        <taxon>Bacteria</taxon>
        <taxon>Pseudomonadati</taxon>
        <taxon>Pseudomonadota</taxon>
        <taxon>Gammaproteobacteria</taxon>
        <taxon>Vibrionales</taxon>
        <taxon>Vibrionaceae</taxon>
        <taxon>Aliivibrio</taxon>
    </lineage>
</organism>
<evidence type="ECO:0000313" key="2">
    <source>
        <dbReference type="Proteomes" id="UP000434870"/>
    </source>
</evidence>
<dbReference type="AlphaFoldDB" id="A0A6N6RQF1"/>
<dbReference type="PROSITE" id="PS51257">
    <property type="entry name" value="PROKAR_LIPOPROTEIN"/>
    <property type="match status" value="1"/>
</dbReference>
<name>A0A6N6RQF1_9GAMM</name>
<accession>A0A6N6RQF1</accession>
<dbReference type="Proteomes" id="UP000434870">
    <property type="component" value="Unassembled WGS sequence"/>
</dbReference>
<reference evidence="1 2" key="1">
    <citation type="submission" date="2019-09" db="EMBL/GenBank/DDBJ databases">
        <title>Genome of Aliivibrio finisterrensis LMG 23869 (type strain).</title>
        <authorList>
            <person name="Bowman J.P."/>
        </authorList>
    </citation>
    <scope>NUCLEOTIDE SEQUENCE [LARGE SCALE GENOMIC DNA]</scope>
    <source>
        <strain evidence="1 2">LMG 23869</strain>
    </source>
</reference>
<protein>
    <submittedName>
        <fullName evidence="1">Uncharacterized protein</fullName>
    </submittedName>
</protein>
<gene>
    <name evidence="1" type="ORF">F8B77_14075</name>
</gene>
<proteinExistence type="predicted"/>
<sequence>MKLSKLSLLITTLALSACGSDDSSSTSDPVKVIEVSTPEAIEKELVDGEIKEDESVTFNLPNEKLTLADGDDLVISGSLTLK</sequence>
<comment type="caution">
    <text evidence="1">The sequence shown here is derived from an EMBL/GenBank/DDBJ whole genome shotgun (WGS) entry which is preliminary data.</text>
</comment>
<dbReference type="RefSeq" id="WP_151655943.1">
    <property type="nucleotide sequence ID" value="NZ_WBVP01000017.1"/>
</dbReference>